<proteinExistence type="predicted"/>
<name>M0CSR7_9EURY</name>
<dbReference type="GO" id="GO:0071713">
    <property type="term" value="F:para-aminobenzoyl-glutamate hydrolase activity"/>
    <property type="evidence" value="ECO:0007669"/>
    <property type="project" value="TreeGrafter"/>
</dbReference>
<dbReference type="Proteomes" id="UP000011626">
    <property type="component" value="Unassembled WGS sequence"/>
</dbReference>
<accession>M0CSR7</accession>
<reference evidence="3 4" key="1">
    <citation type="journal article" date="2014" name="PLoS Genet.">
        <title>Phylogenetically driven sequencing of extremely halophilic archaea reveals strategies for static and dynamic osmo-response.</title>
        <authorList>
            <person name="Becker E.A."/>
            <person name="Seitzer P.M."/>
            <person name="Tritt A."/>
            <person name="Larsen D."/>
            <person name="Krusor M."/>
            <person name="Yao A.I."/>
            <person name="Wu D."/>
            <person name="Madern D."/>
            <person name="Eisen J.A."/>
            <person name="Darling A.E."/>
            <person name="Facciotti M.T."/>
        </authorList>
    </citation>
    <scope>NUCLEOTIDE SEQUENCE [LARGE SCALE GENOMIC DNA]</scope>
    <source>
        <strain evidence="3 4">2-9-1</strain>
    </source>
</reference>
<dbReference type="PANTHER" id="PTHR30575:SF3">
    <property type="entry name" value="PEPTIDASE M20 DIMERISATION DOMAIN-CONTAINING PROTEIN"/>
    <property type="match status" value="1"/>
</dbReference>
<feature type="domain" description="Peptidase M20 dimerisation" evidence="2">
    <location>
        <begin position="223"/>
        <end position="311"/>
    </location>
</feature>
<dbReference type="InterPro" id="IPR017439">
    <property type="entry name" value="Amidohydrolase"/>
</dbReference>
<keyword evidence="1" id="KW-0479">Metal-binding</keyword>
<evidence type="ECO:0000256" key="1">
    <source>
        <dbReference type="PIRSR" id="PIRSR005962-1"/>
    </source>
</evidence>
<dbReference type="InterPro" id="IPR002933">
    <property type="entry name" value="Peptidase_M20"/>
</dbReference>
<feature type="binding site" evidence="1">
    <location>
        <position position="200"/>
    </location>
    <ligand>
        <name>Mn(2+)</name>
        <dbReference type="ChEBI" id="CHEBI:29035"/>
        <label>2</label>
    </ligand>
</feature>
<dbReference type="GO" id="GO:0005737">
    <property type="term" value="C:cytoplasm"/>
    <property type="evidence" value="ECO:0007669"/>
    <property type="project" value="TreeGrafter"/>
</dbReference>
<comment type="caution">
    <text evidence="3">The sequence shown here is derived from an EMBL/GenBank/DDBJ whole genome shotgun (WGS) entry which is preliminary data.</text>
</comment>
<dbReference type="SUPFAM" id="SSF53187">
    <property type="entry name" value="Zn-dependent exopeptidases"/>
    <property type="match status" value="1"/>
</dbReference>
<dbReference type="InterPro" id="IPR011650">
    <property type="entry name" value="Peptidase_M20_dimer"/>
</dbReference>
<dbReference type="GO" id="GO:0046872">
    <property type="term" value="F:metal ion binding"/>
    <property type="evidence" value="ECO:0007669"/>
    <property type="project" value="UniProtKB-KW"/>
</dbReference>
<feature type="binding site" evidence="1">
    <location>
        <position position="142"/>
    </location>
    <ligand>
        <name>Mn(2+)</name>
        <dbReference type="ChEBI" id="CHEBI:29035"/>
        <label>2</label>
    </ligand>
</feature>
<sequence length="426" mass="45346">MSQPSRERLVALRREFHRKPEPAWREFWTTARIVDELESMDVDEILVGPEVLADGERIAVPDDEELQRWFRQAEEAGANPDTLERLRGGYTGAMATLERGDGPTVALRVDIDGLPREESTDDAHVPAREGFRSEHDGAMHACGHDAHATIGLGVLEAVADSDFAGTLKVCFQPAEESIGGGKPMAESGLLDDVDYLLAVHIGLDHPTGEVVAGVEGFLAVHQFRAAFSGESAHAGGRPADGRNAVQAMAAAVQNLYAIPRHEDGVTRVNAGKVGGGSATNVIPEEAHIEGEVRGETTELMAYMRERAESVIEGAATMHDCEVELTPDGEAPGGESDDAIVDVVETVAGRTAGVDSILRNDDLGGSEDATFLMNRVQDRGGKAAYVGVGTDHPGGHHTATFDVDEDSLVVGVDVLTETVLALARDRP</sequence>
<dbReference type="eggNOG" id="arCOG01108">
    <property type="taxonomic scope" value="Archaea"/>
</dbReference>
<dbReference type="NCBIfam" id="TIGR01891">
    <property type="entry name" value="amidohydrolases"/>
    <property type="match status" value="1"/>
</dbReference>
<dbReference type="PANTHER" id="PTHR30575">
    <property type="entry name" value="PEPTIDASE M20"/>
    <property type="match status" value="1"/>
</dbReference>
<dbReference type="Pfam" id="PF01546">
    <property type="entry name" value="Peptidase_M20"/>
    <property type="match status" value="1"/>
</dbReference>
<dbReference type="SUPFAM" id="SSF55031">
    <property type="entry name" value="Bacterial exopeptidase dimerisation domain"/>
    <property type="match status" value="1"/>
</dbReference>
<dbReference type="GO" id="GO:0046657">
    <property type="term" value="P:folic acid catabolic process"/>
    <property type="evidence" value="ECO:0007669"/>
    <property type="project" value="TreeGrafter"/>
</dbReference>
<evidence type="ECO:0000313" key="3">
    <source>
        <dbReference type="EMBL" id="ELZ25693.1"/>
    </source>
</evidence>
<evidence type="ECO:0000313" key="4">
    <source>
        <dbReference type="Proteomes" id="UP000011626"/>
    </source>
</evidence>
<keyword evidence="3" id="KW-0378">Hydrolase</keyword>
<dbReference type="Gene3D" id="3.40.630.10">
    <property type="entry name" value="Zn peptidases"/>
    <property type="match status" value="1"/>
</dbReference>
<keyword evidence="1" id="KW-0464">Manganese</keyword>
<dbReference type="InterPro" id="IPR036264">
    <property type="entry name" value="Bact_exopeptidase_dim_dom"/>
</dbReference>
<dbReference type="PATRIC" id="fig|797114.5.peg.1943"/>
<feature type="binding site" evidence="1">
    <location>
        <position position="396"/>
    </location>
    <ligand>
        <name>Mn(2+)</name>
        <dbReference type="ChEBI" id="CHEBI:29035"/>
        <label>2</label>
    </ligand>
</feature>
<gene>
    <name evidence="3" type="ORF">C475_09549</name>
</gene>
<dbReference type="STRING" id="797114.C475_09549"/>
<protein>
    <submittedName>
        <fullName evidence="3">N-acyl-L-amino acid amidohydrolase</fullName>
    </submittedName>
</protein>
<organism evidence="3 4">
    <name type="scientific">Halosimplex carlsbadense 2-9-1</name>
    <dbReference type="NCBI Taxonomy" id="797114"/>
    <lineage>
        <taxon>Archaea</taxon>
        <taxon>Methanobacteriati</taxon>
        <taxon>Methanobacteriota</taxon>
        <taxon>Stenosarchaea group</taxon>
        <taxon>Halobacteria</taxon>
        <taxon>Halobacteriales</taxon>
        <taxon>Haloarculaceae</taxon>
        <taxon>Halosimplex</taxon>
    </lineage>
</organism>
<keyword evidence="4" id="KW-1185">Reference proteome</keyword>
<feature type="binding site" evidence="1">
    <location>
        <position position="144"/>
    </location>
    <ligand>
        <name>Mn(2+)</name>
        <dbReference type="ChEBI" id="CHEBI:29035"/>
        <label>2</label>
    </ligand>
</feature>
<evidence type="ECO:0000259" key="2">
    <source>
        <dbReference type="Pfam" id="PF07687"/>
    </source>
</evidence>
<dbReference type="Pfam" id="PF07687">
    <property type="entry name" value="M20_dimer"/>
    <property type="match status" value="1"/>
</dbReference>
<dbReference type="AlphaFoldDB" id="M0CSR7"/>
<dbReference type="PIRSF" id="PIRSF005962">
    <property type="entry name" value="Pept_M20D_amidohydro"/>
    <property type="match status" value="1"/>
</dbReference>
<dbReference type="InterPro" id="IPR052030">
    <property type="entry name" value="Peptidase_M20/M20A_hydrolases"/>
</dbReference>
<feature type="binding site" evidence="1">
    <location>
        <position position="176"/>
    </location>
    <ligand>
        <name>Mn(2+)</name>
        <dbReference type="ChEBI" id="CHEBI:29035"/>
        <label>2</label>
    </ligand>
</feature>
<dbReference type="EMBL" id="AOIU01000023">
    <property type="protein sequence ID" value="ELZ25693.1"/>
    <property type="molecule type" value="Genomic_DNA"/>
</dbReference>
<dbReference type="OrthoDB" id="247417at2157"/>
<comment type="cofactor">
    <cofactor evidence="1">
        <name>Mn(2+)</name>
        <dbReference type="ChEBI" id="CHEBI:29035"/>
    </cofactor>
    <text evidence="1">The Mn(2+) ion enhances activity.</text>
</comment>
<dbReference type="GO" id="GO:0016805">
    <property type="term" value="F:dipeptidase activity"/>
    <property type="evidence" value="ECO:0007669"/>
    <property type="project" value="TreeGrafter"/>
</dbReference>
<dbReference type="RefSeq" id="WP_006883585.1">
    <property type="nucleotide sequence ID" value="NZ_AOIU01000023.1"/>
</dbReference>